<feature type="compositionally biased region" description="Low complexity" evidence="1">
    <location>
        <begin position="410"/>
        <end position="426"/>
    </location>
</feature>
<evidence type="ECO:0000313" key="4">
    <source>
        <dbReference type="Proteomes" id="UP000670527"/>
    </source>
</evidence>
<evidence type="ECO:0000259" key="2">
    <source>
        <dbReference type="SMART" id="SM00642"/>
    </source>
</evidence>
<evidence type="ECO:0000256" key="1">
    <source>
        <dbReference type="SAM" id="MobiDB-lite"/>
    </source>
</evidence>
<dbReference type="InterPro" id="IPR017853">
    <property type="entry name" value="GH"/>
</dbReference>
<dbReference type="Pfam" id="PF00128">
    <property type="entry name" value="Alpha-amylase"/>
    <property type="match status" value="2"/>
</dbReference>
<dbReference type="RefSeq" id="WP_208308200.1">
    <property type="nucleotide sequence ID" value="NZ_JAGETX010000008.1"/>
</dbReference>
<dbReference type="PANTHER" id="PTHR47786:SF2">
    <property type="entry name" value="GLYCOSYL HYDROLASE FAMILY 13 CATALYTIC DOMAIN-CONTAINING PROTEIN"/>
    <property type="match status" value="1"/>
</dbReference>
<organism evidence="3 4">
    <name type="scientific">Hymenobacter defluvii</name>
    <dbReference type="NCBI Taxonomy" id="2054411"/>
    <lineage>
        <taxon>Bacteria</taxon>
        <taxon>Pseudomonadati</taxon>
        <taxon>Bacteroidota</taxon>
        <taxon>Cytophagia</taxon>
        <taxon>Cytophagales</taxon>
        <taxon>Hymenobacteraceae</taxon>
        <taxon>Hymenobacter</taxon>
    </lineage>
</organism>
<dbReference type="CDD" id="cd11313">
    <property type="entry name" value="AmyAc_arch_bac_AmyA"/>
    <property type="match status" value="1"/>
</dbReference>
<reference evidence="3 4" key="1">
    <citation type="submission" date="2021-03" db="EMBL/GenBank/DDBJ databases">
        <authorList>
            <person name="Kim M.K."/>
        </authorList>
    </citation>
    <scope>NUCLEOTIDE SEQUENCE [LARGE SCALE GENOMIC DNA]</scope>
    <source>
        <strain evidence="3 4">BT507</strain>
    </source>
</reference>
<keyword evidence="4" id="KW-1185">Reference proteome</keyword>
<gene>
    <name evidence="3" type="ORF">J4D97_14695</name>
</gene>
<name>A0ABS3TH32_9BACT</name>
<feature type="region of interest" description="Disordered" evidence="1">
    <location>
        <begin position="410"/>
        <end position="430"/>
    </location>
</feature>
<dbReference type="PANTHER" id="PTHR47786">
    <property type="entry name" value="ALPHA-1,4-GLUCAN:MALTOSE-1-PHOSPHATE MALTOSYLTRANSFERASE"/>
    <property type="match status" value="1"/>
</dbReference>
<dbReference type="SUPFAM" id="SSF51445">
    <property type="entry name" value="(Trans)glycosidases"/>
    <property type="match status" value="1"/>
</dbReference>
<accession>A0ABS3TH32</accession>
<comment type="caution">
    <text evidence="3">The sequence shown here is derived from an EMBL/GenBank/DDBJ whole genome shotgun (WGS) entry which is preliminary data.</text>
</comment>
<dbReference type="PROSITE" id="PS51257">
    <property type="entry name" value="PROKAR_LIPOPROTEIN"/>
    <property type="match status" value="1"/>
</dbReference>
<dbReference type="InterPro" id="IPR006047">
    <property type="entry name" value="GH13_cat_dom"/>
</dbReference>
<dbReference type="Proteomes" id="UP000670527">
    <property type="component" value="Unassembled WGS sequence"/>
</dbReference>
<dbReference type="SMART" id="SM00642">
    <property type="entry name" value="Aamy"/>
    <property type="match status" value="1"/>
</dbReference>
<evidence type="ECO:0000313" key="3">
    <source>
        <dbReference type="EMBL" id="MBO3271904.1"/>
    </source>
</evidence>
<dbReference type="Gene3D" id="3.20.20.80">
    <property type="entry name" value="Glycosidases"/>
    <property type="match status" value="1"/>
</dbReference>
<dbReference type="EMBL" id="JAGETX010000008">
    <property type="protein sequence ID" value="MBO3271904.1"/>
    <property type="molecule type" value="Genomic_DNA"/>
</dbReference>
<protein>
    <submittedName>
        <fullName evidence="3">Alpha-galactosidase</fullName>
    </submittedName>
</protein>
<sequence length="496" mass="55755">MRFCLLLFVSLFFAACQSNPTCPPLSAPYTIQHPAWAAHASIYQVNVRQYTPAGTFRAFEAHLPRLQQMGVGILWLMPVQPIGVEKRKGTLGSPYSIQDYRAVNSELGTMADLQHLIQEAHKLGLHVILDWVANHTSWDSELAQQHPEWFTKDAQGQFVAPVADWQDVIDLDYSKPALRQYMTETMTYWVKTAGFDGFRCDVAGMVPTDFWNDTRRELEKIQPVFMLAEWDELHHPPFLKAGEFTPNTHLLEQAFDATYALRLHYLLDSIAQGKQPVAAIDAYRQAERAKYPAGIYLMNFTSSHDVNSWDGTEYERLGENALAMAVLTTTLPGIPMVYSGQEAGFERRLKFFDKDQIDWNAYPLGDFYTKLLQLKKRSAALTNGDACATFERLSTPAGVYAFYRQGQTVPTDSATTTPDTPATARRTGSRAPSTATVVVCVNPSDQEQAFGLPQVPAGTYREIFSERTLRLGARSRVLLTPHGYQVYELMEAAAQE</sequence>
<proteinExistence type="predicted"/>
<feature type="domain" description="Glycosyl hydrolase family 13 catalytic" evidence="2">
    <location>
        <begin position="44"/>
        <end position="375"/>
    </location>
</feature>